<keyword evidence="4" id="KW-1185">Reference proteome</keyword>
<proteinExistence type="predicted"/>
<dbReference type="RefSeq" id="XP_008485704.2">
    <property type="nucleotide sequence ID" value="XM_008487482.3"/>
</dbReference>
<dbReference type="GO" id="GO:0005615">
    <property type="term" value="C:extracellular space"/>
    <property type="evidence" value="ECO:0007669"/>
    <property type="project" value="TreeGrafter"/>
</dbReference>
<sequence length="1196" mass="135352">LIVIKEWGVQDAIFWFSSQVLSRYEFAYKITHDEGAEQGHQASNEGVKSSGQYYVNLAGGEKQTVNYVADENGFHPHYTFKSSSSESHFKLGDQVKPLNLSHTDKYEINFESQNGKIKNVDNTESYATSPSPTTLSSTESILLNEVNTALPSSIHPDILKLSRPEGTVYTPSFSTSESTESVRYETPSEVSTTSPVTNASPSSSTRNIEDNENSLRHNIQDPNLPQSPLFVSSSERFLTLSTTSEKTPMKVYPSTPGSATTASNVFYVNAQSDYNSTTAMLEGFESYLKEYLNANEVKSNDIDSNFKVISDKSELDKLIKNDGNEYEIIKLSDIMAEKKRRENEKLTVEATTPMYFETQNIYTQIPSTYSTRSMDSTSTVPQGSKDSGEPLGLMKYFEVKNEDKEQYKISRGNFENENLNSFVDKHTDPDSATSELSNLQSSQQFAVNYGDKTTNSNSKSTLHTKEPTYGNEEKLSVTYSESSSYTAEPTFNTILPYKNTSPSDNAAPSTEIYSGQKRIVEAKIIDNEGKELNSGNQFAYYQSGNTPRSQVQEQIYFKELQGDGAKLDKNSQVFYSNIPVQQLNGLTPDSLYSQLQNNINQKQLIYNNQFPINNQPDLSAYNVIPFPYNIQPNSEQYGNVALLENVDVRYQTNTNNIVSSTQSSLYDKPIIVAEMNNTHESPKIVSQSNGESGHMVKTIDSLSNIQNTVNTATTINDIEAAKVDQLQLTTPKTVSKKDIDNNKLDDGYVERQNIKEMPSYTTTIEVFKSVPVEQYVIPDIPTPVQKPLVGEIKQYQHIQINQHPYQTQAPIHNTSPYPYQQVTPVPKTRLQPVFSSQPQRQPLFRPDPSYFNNEQKYYTDQLGETKTPYNNQEPIPIPLNYGLKDLPSGHLSYRTPLSHQLQSIQQYGVPQYSVFTNPLSPSSMAVVHPSYSISVNPLPLHQVQQQMVSNSVPYASQFYPHYIPADVNISHPNLINPGPTINSQVKYYQPEKSISAEIYSDSDPYYYPKPIHNPFDYPAKQAYNHKTRLVPVAQHFNIPTTVLHLVRTPYKSTLNKLKTNKYNPNESYYLKEMYNYAPQFSKENYRYEGSLHNPQFPETMHYDGRSKHAPFRPSFPMYDSVYPPMAYYETQYMAPNEQISNNNNNYRRPHVRSIRRPNTSGNMKKLNVEYGGFKPPMVPSTEIKDGDVVQASSTEK</sequence>
<evidence type="ECO:0000256" key="3">
    <source>
        <dbReference type="SAM" id="MobiDB-lite"/>
    </source>
</evidence>
<gene>
    <name evidence="5" type="primary">LOC103522382</name>
</gene>
<dbReference type="PANTHER" id="PTHR12236:SF98">
    <property type="entry name" value="CUTICULAR PROTEIN 56F"/>
    <property type="match status" value="1"/>
</dbReference>
<dbReference type="InterPro" id="IPR051217">
    <property type="entry name" value="Insect_Cuticle_Struc_Prot"/>
</dbReference>
<keyword evidence="1 2" id="KW-0193">Cuticle</keyword>
<feature type="compositionally biased region" description="Polar residues" evidence="3">
    <location>
        <begin position="369"/>
        <end position="385"/>
    </location>
</feature>
<feature type="non-terminal residue" evidence="5">
    <location>
        <position position="1"/>
    </location>
</feature>
<dbReference type="GeneID" id="103522382"/>
<dbReference type="KEGG" id="dci:103522382"/>
<feature type="region of interest" description="Disordered" evidence="3">
    <location>
        <begin position="369"/>
        <end position="389"/>
    </location>
</feature>
<evidence type="ECO:0000256" key="1">
    <source>
        <dbReference type="ARBA" id="ARBA00022460"/>
    </source>
</evidence>
<feature type="compositionally biased region" description="Polar residues" evidence="3">
    <location>
        <begin position="430"/>
        <end position="461"/>
    </location>
</feature>
<feature type="region of interest" description="Disordered" evidence="3">
    <location>
        <begin position="170"/>
        <end position="209"/>
    </location>
</feature>
<evidence type="ECO:0000313" key="5">
    <source>
        <dbReference type="RefSeq" id="XP_008485704.2"/>
    </source>
</evidence>
<feature type="region of interest" description="Disordered" evidence="3">
    <location>
        <begin position="1138"/>
        <end position="1196"/>
    </location>
</feature>
<dbReference type="Proteomes" id="UP000079169">
    <property type="component" value="Unplaced"/>
</dbReference>
<evidence type="ECO:0000313" key="4">
    <source>
        <dbReference type="Proteomes" id="UP000079169"/>
    </source>
</evidence>
<feature type="region of interest" description="Disordered" evidence="3">
    <location>
        <begin position="420"/>
        <end position="475"/>
    </location>
</feature>
<dbReference type="InterPro" id="IPR000618">
    <property type="entry name" value="Insect_cuticle"/>
</dbReference>
<organism evidence="4 5">
    <name type="scientific">Diaphorina citri</name>
    <name type="common">Asian citrus psyllid</name>
    <dbReference type="NCBI Taxonomy" id="121845"/>
    <lineage>
        <taxon>Eukaryota</taxon>
        <taxon>Metazoa</taxon>
        <taxon>Ecdysozoa</taxon>
        <taxon>Arthropoda</taxon>
        <taxon>Hexapoda</taxon>
        <taxon>Insecta</taxon>
        <taxon>Pterygota</taxon>
        <taxon>Neoptera</taxon>
        <taxon>Paraneoptera</taxon>
        <taxon>Hemiptera</taxon>
        <taxon>Sternorrhyncha</taxon>
        <taxon>Psylloidea</taxon>
        <taxon>Psyllidae</taxon>
        <taxon>Diaphorininae</taxon>
        <taxon>Diaphorina</taxon>
    </lineage>
</organism>
<feature type="compositionally biased region" description="Low complexity" evidence="3">
    <location>
        <begin position="172"/>
        <end position="197"/>
    </location>
</feature>
<dbReference type="Pfam" id="PF00379">
    <property type="entry name" value="Chitin_bind_4"/>
    <property type="match status" value="1"/>
</dbReference>
<dbReference type="PANTHER" id="PTHR12236">
    <property type="entry name" value="STRUCTURAL CONTITUENT OF CUTICLE"/>
    <property type="match status" value="1"/>
</dbReference>
<dbReference type="PaxDb" id="121845-A0A1S3DP97"/>
<protein>
    <submittedName>
        <fullName evidence="5">Uncharacterized protein LOC103522382</fullName>
    </submittedName>
</protein>
<dbReference type="PROSITE" id="PS51155">
    <property type="entry name" value="CHIT_BIND_RR_2"/>
    <property type="match status" value="1"/>
</dbReference>
<dbReference type="AlphaFoldDB" id="A0A1S3DP97"/>
<dbReference type="GO" id="GO:0031012">
    <property type="term" value="C:extracellular matrix"/>
    <property type="evidence" value="ECO:0007669"/>
    <property type="project" value="TreeGrafter"/>
</dbReference>
<dbReference type="GO" id="GO:0042302">
    <property type="term" value="F:structural constituent of cuticle"/>
    <property type="evidence" value="ECO:0007669"/>
    <property type="project" value="UniProtKB-UniRule"/>
</dbReference>
<evidence type="ECO:0000256" key="2">
    <source>
        <dbReference type="PROSITE-ProRule" id="PRU00497"/>
    </source>
</evidence>
<name>A0A1S3DP97_DIACI</name>
<accession>A0A1S3DP97</accession>
<dbReference type="STRING" id="121845.A0A1S3DP97"/>
<reference evidence="5" key="1">
    <citation type="submission" date="2025-08" db="UniProtKB">
        <authorList>
            <consortium name="RefSeq"/>
        </authorList>
    </citation>
    <scope>IDENTIFICATION</scope>
</reference>
<feature type="compositionally biased region" description="Basic and acidic residues" evidence="3">
    <location>
        <begin position="463"/>
        <end position="475"/>
    </location>
</feature>